<dbReference type="CDD" id="cd07067">
    <property type="entry name" value="HP_PGM_like"/>
    <property type="match status" value="1"/>
</dbReference>
<reference evidence="3 4" key="1">
    <citation type="journal article" date="2018" name="BMC Genomics">
        <title>The genome of Naegleria lovaniensis, the basis for a comparative approach to unravel pathogenicity factors of the human pathogenic amoeba N. fowleri.</title>
        <authorList>
            <person name="Liechti N."/>
            <person name="Schurch N."/>
            <person name="Bruggmann R."/>
            <person name="Wittwer M."/>
        </authorList>
    </citation>
    <scope>NUCLEOTIDE SEQUENCE [LARGE SCALE GENOMIC DNA]</scope>
    <source>
        <strain evidence="3 4">ATCC 30569</strain>
    </source>
</reference>
<organism evidence="3 4">
    <name type="scientific">Naegleria lovaniensis</name>
    <name type="common">Amoeba</name>
    <dbReference type="NCBI Taxonomy" id="51637"/>
    <lineage>
        <taxon>Eukaryota</taxon>
        <taxon>Discoba</taxon>
        <taxon>Heterolobosea</taxon>
        <taxon>Tetramitia</taxon>
        <taxon>Eutetramitia</taxon>
        <taxon>Vahlkampfiidae</taxon>
        <taxon>Naegleria</taxon>
    </lineage>
</organism>
<dbReference type="GO" id="GO:0016791">
    <property type="term" value="F:phosphatase activity"/>
    <property type="evidence" value="ECO:0007669"/>
    <property type="project" value="TreeGrafter"/>
</dbReference>
<dbReference type="GO" id="GO:0005737">
    <property type="term" value="C:cytoplasm"/>
    <property type="evidence" value="ECO:0007669"/>
    <property type="project" value="TreeGrafter"/>
</dbReference>
<dbReference type="Gene3D" id="3.40.50.1240">
    <property type="entry name" value="Phosphoglycerate mutase-like"/>
    <property type="match status" value="1"/>
</dbReference>
<dbReference type="PANTHER" id="PTHR48100:SF1">
    <property type="entry name" value="HISTIDINE PHOSPHATASE FAMILY PROTEIN-RELATED"/>
    <property type="match status" value="1"/>
</dbReference>
<accession>A0AA88GQ29</accession>
<evidence type="ECO:0008006" key="5">
    <source>
        <dbReference type="Google" id="ProtNLM"/>
    </source>
</evidence>
<gene>
    <name evidence="3" type="ORF">C9374_004538</name>
</gene>
<dbReference type="GeneID" id="68096993"/>
<dbReference type="Proteomes" id="UP000816034">
    <property type="component" value="Unassembled WGS sequence"/>
</dbReference>
<dbReference type="SMART" id="SM00855">
    <property type="entry name" value="PGAM"/>
    <property type="match status" value="1"/>
</dbReference>
<evidence type="ECO:0000256" key="1">
    <source>
        <dbReference type="ARBA" id="ARBA00023152"/>
    </source>
</evidence>
<dbReference type="PROSITE" id="PS00175">
    <property type="entry name" value="PG_MUTASE"/>
    <property type="match status" value="1"/>
</dbReference>
<keyword evidence="2" id="KW-0413">Isomerase</keyword>
<dbReference type="InterPro" id="IPR001345">
    <property type="entry name" value="PG/BPGM_mutase_AS"/>
</dbReference>
<proteinExistence type="predicted"/>
<keyword evidence="1" id="KW-0324">Glycolysis</keyword>
<evidence type="ECO:0000256" key="2">
    <source>
        <dbReference type="ARBA" id="ARBA00023235"/>
    </source>
</evidence>
<sequence length="174" mass="20037">MNTKTIILVRHGQATHNLESIPWEEREQIRDPLLTPLGIEQAKQALIHRYSPSLIAVSPLQRTVQTCLYALHSNGEMEQKCCATNLQMTKCIATRFGNTKVVLQPLLQEENAGTLLCDTGVDVAELCEIYGNELFNLDYMCQESNCWYNPKHNLEERVKLLIQWLRDRERNVLL</sequence>
<dbReference type="InterPro" id="IPR013078">
    <property type="entry name" value="His_Pase_superF_clade-1"/>
</dbReference>
<evidence type="ECO:0000313" key="4">
    <source>
        <dbReference type="Proteomes" id="UP000816034"/>
    </source>
</evidence>
<dbReference type="EMBL" id="PYSW02000021">
    <property type="protein sequence ID" value="KAG2383201.1"/>
    <property type="molecule type" value="Genomic_DNA"/>
</dbReference>
<dbReference type="InterPro" id="IPR050275">
    <property type="entry name" value="PGM_Phosphatase"/>
</dbReference>
<dbReference type="RefSeq" id="XP_044548880.1">
    <property type="nucleotide sequence ID" value="XM_044694188.1"/>
</dbReference>
<name>A0AA88GQ29_NAELO</name>
<dbReference type="InterPro" id="IPR029033">
    <property type="entry name" value="His_PPase_superfam"/>
</dbReference>
<keyword evidence="4" id="KW-1185">Reference proteome</keyword>
<dbReference type="AlphaFoldDB" id="A0AA88GQ29"/>
<comment type="caution">
    <text evidence="3">The sequence shown here is derived from an EMBL/GenBank/DDBJ whole genome shotgun (WGS) entry which is preliminary data.</text>
</comment>
<dbReference type="Pfam" id="PF00300">
    <property type="entry name" value="His_Phos_1"/>
    <property type="match status" value="1"/>
</dbReference>
<evidence type="ECO:0000313" key="3">
    <source>
        <dbReference type="EMBL" id="KAG2383201.1"/>
    </source>
</evidence>
<dbReference type="SUPFAM" id="SSF53254">
    <property type="entry name" value="Phosphoglycerate mutase-like"/>
    <property type="match status" value="1"/>
</dbReference>
<dbReference type="PANTHER" id="PTHR48100">
    <property type="entry name" value="BROAD-SPECIFICITY PHOSPHATASE YOR283W-RELATED"/>
    <property type="match status" value="1"/>
</dbReference>
<protein>
    <recommendedName>
        <fullName evidence="5">Phosphoglycerate mutase family protein</fullName>
    </recommendedName>
</protein>